<dbReference type="Gene3D" id="3.40.50.720">
    <property type="entry name" value="NAD(P)-binding Rossmann-like Domain"/>
    <property type="match status" value="1"/>
</dbReference>
<dbReference type="Proteomes" id="UP001597497">
    <property type="component" value="Unassembled WGS sequence"/>
</dbReference>
<comment type="similarity">
    <text evidence="1 2">Belongs to the dTDP-4-dehydrorhamnose reductase family.</text>
</comment>
<name>A0ABW5RAE8_9BACL</name>
<dbReference type="Pfam" id="PF04321">
    <property type="entry name" value="RmlD_sub_bind"/>
    <property type="match status" value="1"/>
</dbReference>
<dbReference type="InterPro" id="IPR036291">
    <property type="entry name" value="NAD(P)-bd_dom_sf"/>
</dbReference>
<gene>
    <name evidence="4" type="primary">rfbD</name>
    <name evidence="4" type="ORF">ACFSUC_10405</name>
</gene>
<dbReference type="RefSeq" id="WP_379929499.1">
    <property type="nucleotide sequence ID" value="NZ_JBHUMM010000023.1"/>
</dbReference>
<dbReference type="EC" id="1.1.1.133" evidence="2"/>
<dbReference type="SUPFAM" id="SSF51735">
    <property type="entry name" value="NAD(P)-binding Rossmann-fold domains"/>
    <property type="match status" value="1"/>
</dbReference>
<reference evidence="5" key="1">
    <citation type="journal article" date="2019" name="Int. J. Syst. Evol. Microbiol.">
        <title>The Global Catalogue of Microorganisms (GCM) 10K type strain sequencing project: providing services to taxonomists for standard genome sequencing and annotation.</title>
        <authorList>
            <consortium name="The Broad Institute Genomics Platform"/>
            <consortium name="The Broad Institute Genome Sequencing Center for Infectious Disease"/>
            <person name="Wu L."/>
            <person name="Ma J."/>
        </authorList>
    </citation>
    <scope>NUCLEOTIDE SEQUENCE [LARGE SCALE GENOMIC DNA]</scope>
    <source>
        <strain evidence="5">KCTC 33676</strain>
    </source>
</reference>
<comment type="function">
    <text evidence="2">Catalyzes the reduction of dTDP-6-deoxy-L-lyxo-4-hexulose to yield dTDP-L-rhamnose.</text>
</comment>
<evidence type="ECO:0000256" key="1">
    <source>
        <dbReference type="ARBA" id="ARBA00010944"/>
    </source>
</evidence>
<evidence type="ECO:0000256" key="2">
    <source>
        <dbReference type="RuleBase" id="RU364082"/>
    </source>
</evidence>
<evidence type="ECO:0000259" key="3">
    <source>
        <dbReference type="Pfam" id="PF04321"/>
    </source>
</evidence>
<dbReference type="InterPro" id="IPR005913">
    <property type="entry name" value="dTDP_dehydrorham_reduct"/>
</dbReference>
<feature type="domain" description="RmlD-like substrate binding" evidence="3">
    <location>
        <begin position="2"/>
        <end position="285"/>
    </location>
</feature>
<dbReference type="Gene3D" id="3.90.25.10">
    <property type="entry name" value="UDP-galactose 4-epimerase, domain 1"/>
    <property type="match status" value="1"/>
</dbReference>
<comment type="caution">
    <text evidence="4">The sequence shown here is derived from an EMBL/GenBank/DDBJ whole genome shotgun (WGS) entry which is preliminary data.</text>
</comment>
<dbReference type="InterPro" id="IPR029903">
    <property type="entry name" value="RmlD-like-bd"/>
</dbReference>
<keyword evidence="2 4" id="KW-0560">Oxidoreductase</keyword>
<protein>
    <recommendedName>
        <fullName evidence="2">dTDP-4-dehydrorhamnose reductase</fullName>
        <ecNumber evidence="2">1.1.1.133</ecNumber>
    </recommendedName>
</protein>
<comment type="pathway">
    <text evidence="2">Carbohydrate biosynthesis; dTDP-L-rhamnose biosynthesis.</text>
</comment>
<dbReference type="CDD" id="cd05254">
    <property type="entry name" value="dTDP_HR_like_SDR_e"/>
    <property type="match status" value="1"/>
</dbReference>
<evidence type="ECO:0000313" key="5">
    <source>
        <dbReference type="Proteomes" id="UP001597497"/>
    </source>
</evidence>
<dbReference type="NCBIfam" id="TIGR01214">
    <property type="entry name" value="rmlD"/>
    <property type="match status" value="1"/>
</dbReference>
<dbReference type="EMBL" id="JBHUMM010000023">
    <property type="protein sequence ID" value="MFD2672016.1"/>
    <property type="molecule type" value="Genomic_DNA"/>
</dbReference>
<evidence type="ECO:0000313" key="4">
    <source>
        <dbReference type="EMBL" id="MFD2672016.1"/>
    </source>
</evidence>
<dbReference type="PANTHER" id="PTHR10491">
    <property type="entry name" value="DTDP-4-DEHYDRORHAMNOSE REDUCTASE"/>
    <property type="match status" value="1"/>
</dbReference>
<dbReference type="PANTHER" id="PTHR10491:SF4">
    <property type="entry name" value="METHIONINE ADENOSYLTRANSFERASE 2 SUBUNIT BETA"/>
    <property type="match status" value="1"/>
</dbReference>
<accession>A0ABW5RAE8</accession>
<keyword evidence="5" id="KW-1185">Reference proteome</keyword>
<proteinExistence type="inferred from homology"/>
<organism evidence="4 5">
    <name type="scientific">Marinicrinis sediminis</name>
    <dbReference type="NCBI Taxonomy" id="1652465"/>
    <lineage>
        <taxon>Bacteria</taxon>
        <taxon>Bacillati</taxon>
        <taxon>Bacillota</taxon>
        <taxon>Bacilli</taxon>
        <taxon>Bacillales</taxon>
        <taxon>Paenibacillaceae</taxon>
    </lineage>
</organism>
<sequence>MILLTGANGQLGRDFQQLFVDNNIPFIPTHYKAFDGYMTLDVTDIAEAERIVREYPVTHIINCAAYNNVDLAEEESDRAFLLNREVPRQLARLAESTKTVFVTFSTDFVFDGTTEKPYVETDPTDPLNVYGQSKLAGEQAVLSSYDRVFVIRTSWVFGIGNHNFNKSVLNWSKSRRELIVVDDQVSVPTYSKDLAAFSWDLIQSDAYGLYHLSNQGEASKYDQAKYVLEQIGWQGIIQRGKTDDFKLPAKRAPYSKLNSTKAENRIGRRMPHWQDAVVRFLEEMKQRGEWI</sequence>
<dbReference type="GO" id="GO:0008831">
    <property type="term" value="F:dTDP-4-dehydrorhamnose reductase activity"/>
    <property type="evidence" value="ECO:0007669"/>
    <property type="project" value="UniProtKB-EC"/>
</dbReference>
<keyword evidence="2" id="KW-0521">NADP</keyword>